<reference evidence="10" key="1">
    <citation type="submission" date="2015-07" db="EMBL/GenBank/DDBJ databases">
        <title>Draft genome sequence of Acetobacterium bakii DSM 8293, a potential psychrophilic chemical producer through syngas fermentation.</title>
        <authorList>
            <person name="Song Y."/>
            <person name="Hwang S."/>
            <person name="Cho B.-K."/>
        </authorList>
    </citation>
    <scope>NUCLEOTIDE SEQUENCE [LARGE SCALE GENOMIC DNA]</scope>
    <source>
        <strain evidence="10">DSM 8239</strain>
    </source>
</reference>
<evidence type="ECO:0000256" key="2">
    <source>
        <dbReference type="ARBA" id="ARBA00022654"/>
    </source>
</evidence>
<dbReference type="EMBL" id="LGYO01000022">
    <property type="protein sequence ID" value="KNZ41765.1"/>
    <property type="molecule type" value="Genomic_DNA"/>
</dbReference>
<protein>
    <recommendedName>
        <fullName evidence="11">Accessory gene regulator AgrB</fullName>
    </recommendedName>
</protein>
<feature type="transmembrane region" description="Helical" evidence="8">
    <location>
        <begin position="78"/>
        <end position="100"/>
    </location>
</feature>
<keyword evidence="7 8" id="KW-0472">Membrane</keyword>
<evidence type="ECO:0000256" key="7">
    <source>
        <dbReference type="ARBA" id="ARBA00023136"/>
    </source>
</evidence>
<dbReference type="STRING" id="52689.AKG39_09005"/>
<gene>
    <name evidence="9" type="ORF">AKG39_09005</name>
</gene>
<evidence type="ECO:0000256" key="8">
    <source>
        <dbReference type="SAM" id="Phobius"/>
    </source>
</evidence>
<evidence type="ECO:0008006" key="11">
    <source>
        <dbReference type="Google" id="ProtNLM"/>
    </source>
</evidence>
<dbReference type="InterPro" id="IPR006741">
    <property type="entry name" value="AgrB"/>
</dbReference>
<keyword evidence="6 8" id="KW-1133">Transmembrane helix</keyword>
<keyword evidence="2" id="KW-0673">Quorum sensing</keyword>
<evidence type="ECO:0000313" key="9">
    <source>
        <dbReference type="EMBL" id="KNZ41765.1"/>
    </source>
</evidence>
<evidence type="ECO:0000313" key="10">
    <source>
        <dbReference type="Proteomes" id="UP000036873"/>
    </source>
</evidence>
<dbReference type="Proteomes" id="UP000036873">
    <property type="component" value="Unassembled WGS sequence"/>
</dbReference>
<organism evidence="9 10">
    <name type="scientific">Acetobacterium bakii</name>
    <dbReference type="NCBI Taxonomy" id="52689"/>
    <lineage>
        <taxon>Bacteria</taxon>
        <taxon>Bacillati</taxon>
        <taxon>Bacillota</taxon>
        <taxon>Clostridia</taxon>
        <taxon>Eubacteriales</taxon>
        <taxon>Eubacteriaceae</taxon>
        <taxon>Acetobacterium</taxon>
    </lineage>
</organism>
<comment type="caution">
    <text evidence="9">The sequence shown here is derived from an EMBL/GenBank/DDBJ whole genome shotgun (WGS) entry which is preliminary data.</text>
</comment>
<keyword evidence="3" id="KW-0645">Protease</keyword>
<dbReference type="AlphaFoldDB" id="A0A0L6U1T7"/>
<evidence type="ECO:0000256" key="6">
    <source>
        <dbReference type="ARBA" id="ARBA00022989"/>
    </source>
</evidence>
<keyword evidence="4 8" id="KW-0812">Transmembrane</keyword>
<dbReference type="GO" id="GO:0016020">
    <property type="term" value="C:membrane"/>
    <property type="evidence" value="ECO:0007669"/>
    <property type="project" value="InterPro"/>
</dbReference>
<dbReference type="GO" id="GO:0006508">
    <property type="term" value="P:proteolysis"/>
    <property type="evidence" value="ECO:0007669"/>
    <property type="project" value="UniProtKB-KW"/>
</dbReference>
<proteinExistence type="predicted"/>
<evidence type="ECO:0000256" key="4">
    <source>
        <dbReference type="ARBA" id="ARBA00022692"/>
    </source>
</evidence>
<feature type="transmembrane region" description="Helical" evidence="8">
    <location>
        <begin position="149"/>
        <end position="169"/>
    </location>
</feature>
<keyword evidence="1" id="KW-1003">Cell membrane</keyword>
<dbReference type="GO" id="GO:0009372">
    <property type="term" value="P:quorum sensing"/>
    <property type="evidence" value="ECO:0007669"/>
    <property type="project" value="UniProtKB-KW"/>
</dbReference>
<sequence>MLTLSKKISAVICYNLSISGEKKEVIEYGMIALVQIIFFVSAVFIAGIFTGTALAALTICFSTSILRKSSGGVHVSSINICTIIGMTFCLFSSVLIKYVLADWINLFWLSILAVACFTLAFIVIYLKAPVDTKNKPINTVKKKKRLRKSCYMILVAYAFLTIVFIYLAFKFHTSTTYALCILFGLMWQILTLTKIGSKLIGGIDKGMSMTWKALKSL</sequence>
<feature type="transmembrane region" description="Helical" evidence="8">
    <location>
        <begin position="106"/>
        <end position="128"/>
    </location>
</feature>
<keyword evidence="5" id="KW-0378">Hydrolase</keyword>
<feature type="transmembrane region" description="Helical" evidence="8">
    <location>
        <begin position="175"/>
        <end position="193"/>
    </location>
</feature>
<dbReference type="Pfam" id="PF04647">
    <property type="entry name" value="AgrB"/>
    <property type="match status" value="1"/>
</dbReference>
<feature type="transmembrane region" description="Helical" evidence="8">
    <location>
        <begin position="36"/>
        <end position="66"/>
    </location>
</feature>
<name>A0A0L6U1T7_9FIRM</name>
<accession>A0A0L6U1T7</accession>
<evidence type="ECO:0000256" key="5">
    <source>
        <dbReference type="ARBA" id="ARBA00022801"/>
    </source>
</evidence>
<evidence type="ECO:0000256" key="1">
    <source>
        <dbReference type="ARBA" id="ARBA00022475"/>
    </source>
</evidence>
<dbReference type="SMART" id="SM00793">
    <property type="entry name" value="AgrB"/>
    <property type="match status" value="1"/>
</dbReference>
<dbReference type="RefSeq" id="WP_050740059.1">
    <property type="nucleotide sequence ID" value="NZ_LGYO01000022.1"/>
</dbReference>
<evidence type="ECO:0000256" key="3">
    <source>
        <dbReference type="ARBA" id="ARBA00022670"/>
    </source>
</evidence>
<keyword evidence="10" id="KW-1185">Reference proteome</keyword>
<dbReference type="OrthoDB" id="2854767at2"/>
<dbReference type="GO" id="GO:0008233">
    <property type="term" value="F:peptidase activity"/>
    <property type="evidence" value="ECO:0007669"/>
    <property type="project" value="UniProtKB-KW"/>
</dbReference>